<dbReference type="Pfam" id="PF08747">
    <property type="entry name" value="BrxB"/>
    <property type="match status" value="1"/>
</dbReference>
<dbReference type="RefSeq" id="WP_325775935.1">
    <property type="nucleotide sequence ID" value="NZ_VTDN01000009.1"/>
</dbReference>
<dbReference type="EMBL" id="VTDN01000009">
    <property type="protein sequence ID" value="MEB5477558.1"/>
    <property type="molecule type" value="Genomic_DNA"/>
</dbReference>
<dbReference type="Proteomes" id="UP001339883">
    <property type="component" value="Unassembled WGS sequence"/>
</dbReference>
<evidence type="ECO:0000313" key="1">
    <source>
        <dbReference type="EMBL" id="MEB5477558.1"/>
    </source>
</evidence>
<name>A0ABU6DXF8_9GAMM</name>
<organism evidence="1 2">
    <name type="scientific">Acinetobacter pollinis</name>
    <dbReference type="NCBI Taxonomy" id="2605270"/>
    <lineage>
        <taxon>Bacteria</taxon>
        <taxon>Pseudomonadati</taxon>
        <taxon>Pseudomonadota</taxon>
        <taxon>Gammaproteobacteria</taxon>
        <taxon>Moraxellales</taxon>
        <taxon>Moraxellaceae</taxon>
        <taxon>Acinetobacter</taxon>
    </lineage>
</organism>
<proteinExistence type="predicted"/>
<dbReference type="InterPro" id="IPR014858">
    <property type="entry name" value="BrxB"/>
</dbReference>
<comment type="caution">
    <text evidence="1">The sequence shown here is derived from an EMBL/GenBank/DDBJ whole genome shotgun (WGS) entry which is preliminary data.</text>
</comment>
<evidence type="ECO:0000313" key="2">
    <source>
        <dbReference type="Proteomes" id="UP001339883"/>
    </source>
</evidence>
<accession>A0ABU6DXF8</accession>
<protein>
    <submittedName>
        <fullName evidence="1">DUF1788 domain-containing protein</fullName>
    </submittedName>
</protein>
<keyword evidence="2" id="KW-1185">Reference proteome</keyword>
<sequence length="191" mass="22182">MNHTIDNRLNHIPERILSEQFLHGQGLGNEIGFWIFDYAPEEELKVREYLSFLEGMLEKKYKHLKVVNINLLQAIVDYLTERNFIDKAIQMQKVKGDEALLKALKGPLHMDKFAQYVVRKYANIEQDIILVTGIGTVWPLLRAHHLLNSLHSLLGHKPVVLFYPGYYDGQSMTLFGKIPSNNYYRAFKLVP</sequence>
<gene>
    <name evidence="1" type="ORF">I2F25_10960</name>
</gene>
<reference evidence="1 2" key="1">
    <citation type="submission" date="2019-08" db="EMBL/GenBank/DDBJ databases">
        <title>Five species of Acinetobacter isolated from floral nectar and animal pollinators.</title>
        <authorList>
            <person name="Hendry T.A."/>
        </authorList>
    </citation>
    <scope>NUCLEOTIDE SEQUENCE [LARGE SCALE GENOMIC DNA]</scope>
    <source>
        <strain evidence="1 2">MD18.27</strain>
    </source>
</reference>